<name>A0AA35MHJ2_9HYPO</name>
<organism evidence="1 2">
    <name type="scientific">Clonostachys chloroleuca</name>
    <dbReference type="NCBI Taxonomy" id="1926264"/>
    <lineage>
        <taxon>Eukaryota</taxon>
        <taxon>Fungi</taxon>
        <taxon>Dikarya</taxon>
        <taxon>Ascomycota</taxon>
        <taxon>Pezizomycotina</taxon>
        <taxon>Sordariomycetes</taxon>
        <taxon>Hypocreomycetidae</taxon>
        <taxon>Hypocreales</taxon>
        <taxon>Bionectriaceae</taxon>
        <taxon>Clonostachys</taxon>
    </lineage>
</organism>
<dbReference type="InterPro" id="IPR043129">
    <property type="entry name" value="ATPase_NBD"/>
</dbReference>
<sequence>MLKKFKRALMKRWKEEDKLVHDPANYADSLDVEILEWTLSIQHATFIGLFDQLLEHLFSIVKGVHMKECAQPVNTPTKVILVGGLSQCAYLVNALTERFAGLNLRICPCPPQGRYVLQTAVDFYCFS</sequence>
<comment type="caution">
    <text evidence="1">The sequence shown here is derived from an EMBL/GenBank/DDBJ whole genome shotgun (WGS) entry which is preliminary data.</text>
</comment>
<proteinExistence type="predicted"/>
<gene>
    <name evidence="1" type="ORF">CCHLO57077_00003222</name>
</gene>
<accession>A0AA35MHJ2</accession>
<dbReference type="EMBL" id="CABFNP030001284">
    <property type="protein sequence ID" value="CAI6096709.1"/>
    <property type="molecule type" value="Genomic_DNA"/>
</dbReference>
<evidence type="ECO:0000313" key="2">
    <source>
        <dbReference type="Proteomes" id="UP001160390"/>
    </source>
</evidence>
<keyword evidence="2" id="KW-1185">Reference proteome</keyword>
<dbReference type="SUPFAM" id="SSF53067">
    <property type="entry name" value="Actin-like ATPase domain"/>
    <property type="match status" value="1"/>
</dbReference>
<dbReference type="Proteomes" id="UP001160390">
    <property type="component" value="Unassembled WGS sequence"/>
</dbReference>
<protein>
    <submittedName>
        <fullName evidence="1">Uncharacterized protein</fullName>
    </submittedName>
</protein>
<reference evidence="1" key="1">
    <citation type="submission" date="2023-01" db="EMBL/GenBank/DDBJ databases">
        <authorList>
            <person name="Piombo E."/>
        </authorList>
    </citation>
    <scope>NUCLEOTIDE SEQUENCE</scope>
</reference>
<dbReference type="AlphaFoldDB" id="A0AA35MHJ2"/>
<evidence type="ECO:0000313" key="1">
    <source>
        <dbReference type="EMBL" id="CAI6096709.1"/>
    </source>
</evidence>